<evidence type="ECO:0000256" key="4">
    <source>
        <dbReference type="PROSITE-ProRule" id="PRU00267"/>
    </source>
</evidence>
<sequence length="487" mass="53662">MVPSQQDSSSNSGILVFGSLLVDKNSPTPYSDATQTKKNNPNRVKRPMNAFMVWSQMERRKICEVQPDLHNAEISKRLGKLWKLLTDAQKQPFIEEAERLRQLHMKEYPNYKYRPRKKKPTTATEVAPKPKQKKRSRKSSSSSSTTSSSSSSTITSSSSPLPSPSSLSLSTPTNSPAAISAGSPLSPLSATPAASHRMKNDSNNNHTRQTTLKRLQAQPSIKPMSRLKARLAVDVASNVPATQHTLVQADATYTPTPPTVTAKVPNSPSCDTPDSPESAIFYDETPDCTASSNAVCNILPSMKIKQEPGVDLDCRTSFASKDLFLNTPPLNMTSMMQTDNRGCRRANSTVGGQQTTSFRIKEESTPVTTFRMKEEPTDTFSIKSEMNSVSRVWSQQLMDATTLTSQSPLSTTMMNTTSNIIDDDLAELAYDLPEFCTSELSNDIDITLDELVTFDTANSLNGLPVEFTRNSDVNEILSIGCFEEWNY</sequence>
<evidence type="ECO:0000256" key="3">
    <source>
        <dbReference type="ARBA" id="ARBA00023242"/>
    </source>
</evidence>
<reference evidence="7 8" key="1">
    <citation type="journal article" date="2018" name="Genome Res.">
        <title>The genomic architecture and molecular evolution of ant odorant receptors.</title>
        <authorList>
            <person name="McKenzie S.K."/>
            <person name="Kronauer D.J.C."/>
        </authorList>
    </citation>
    <scope>NUCLEOTIDE SEQUENCE [LARGE SCALE GENOMIC DNA]</scope>
    <source>
        <strain evidence="7">Clonal line C1</strain>
    </source>
</reference>
<dbReference type="GO" id="GO:0030182">
    <property type="term" value="P:neuron differentiation"/>
    <property type="evidence" value="ECO:0007669"/>
    <property type="project" value="TreeGrafter"/>
</dbReference>
<dbReference type="GO" id="GO:0000122">
    <property type="term" value="P:negative regulation of transcription by RNA polymerase II"/>
    <property type="evidence" value="ECO:0007669"/>
    <property type="project" value="TreeGrafter"/>
</dbReference>
<protein>
    <recommendedName>
        <fullName evidence="6">HMG box domain-containing protein</fullName>
    </recommendedName>
</protein>
<dbReference type="GO" id="GO:0000978">
    <property type="term" value="F:RNA polymerase II cis-regulatory region sequence-specific DNA binding"/>
    <property type="evidence" value="ECO:0007669"/>
    <property type="project" value="TreeGrafter"/>
</dbReference>
<comment type="caution">
    <text evidence="7">The sequence shown here is derived from an EMBL/GenBank/DDBJ whole genome shotgun (WGS) entry which is preliminary data.</text>
</comment>
<dbReference type="FunFam" id="1.10.30.10:FF:000007">
    <property type="entry name" value="Transcription factor SOX"/>
    <property type="match status" value="1"/>
</dbReference>
<dbReference type="AlphaFoldDB" id="A0A3L8DBG1"/>
<proteinExistence type="predicted"/>
<feature type="DNA-binding region" description="HMG box" evidence="4">
    <location>
        <begin position="44"/>
        <end position="112"/>
    </location>
</feature>
<accession>A0A3L8DBG1</accession>
<dbReference type="Pfam" id="PF00505">
    <property type="entry name" value="HMG_box"/>
    <property type="match status" value="1"/>
</dbReference>
<evidence type="ECO:0000256" key="2">
    <source>
        <dbReference type="ARBA" id="ARBA00023125"/>
    </source>
</evidence>
<name>A0A3L8DBG1_OOCBI</name>
<evidence type="ECO:0000313" key="7">
    <source>
        <dbReference type="EMBL" id="RLU17238.1"/>
    </source>
</evidence>
<keyword evidence="2 4" id="KW-0238">DNA-binding</keyword>
<dbReference type="CDD" id="cd22029">
    <property type="entry name" value="HMG-box_SoxC"/>
    <property type="match status" value="1"/>
</dbReference>
<dbReference type="PANTHER" id="PTHR10270:SF323">
    <property type="entry name" value="TRANSCRIPTION FACTOR SOX-14-RELATED"/>
    <property type="match status" value="1"/>
</dbReference>
<evidence type="ECO:0000259" key="6">
    <source>
        <dbReference type="PROSITE" id="PS50118"/>
    </source>
</evidence>
<dbReference type="InterPro" id="IPR009071">
    <property type="entry name" value="HMG_box_dom"/>
</dbReference>
<dbReference type="GO" id="GO:0005634">
    <property type="term" value="C:nucleus"/>
    <property type="evidence" value="ECO:0007669"/>
    <property type="project" value="UniProtKB-SubCell"/>
</dbReference>
<dbReference type="SUPFAM" id="SSF47095">
    <property type="entry name" value="HMG-box"/>
    <property type="match status" value="1"/>
</dbReference>
<dbReference type="Gene3D" id="1.10.30.10">
    <property type="entry name" value="High mobility group box domain"/>
    <property type="match status" value="1"/>
</dbReference>
<evidence type="ECO:0000313" key="8">
    <source>
        <dbReference type="Proteomes" id="UP000279307"/>
    </source>
</evidence>
<keyword evidence="3 4" id="KW-0539">Nucleus</keyword>
<feature type="domain" description="HMG box" evidence="6">
    <location>
        <begin position="44"/>
        <end position="112"/>
    </location>
</feature>
<dbReference type="GO" id="GO:0007420">
    <property type="term" value="P:brain development"/>
    <property type="evidence" value="ECO:0007669"/>
    <property type="project" value="TreeGrafter"/>
</dbReference>
<dbReference type="InterPro" id="IPR050140">
    <property type="entry name" value="SRY-related_HMG-box_TF-like"/>
</dbReference>
<feature type="compositionally biased region" description="Polar residues" evidence="5">
    <location>
        <begin position="201"/>
        <end position="219"/>
    </location>
</feature>
<dbReference type="InterPro" id="IPR036910">
    <property type="entry name" value="HMG_box_dom_sf"/>
</dbReference>
<comment type="subcellular location">
    <subcellularLocation>
        <location evidence="1">Nucleus</location>
    </subcellularLocation>
</comment>
<organism evidence="7 8">
    <name type="scientific">Ooceraea biroi</name>
    <name type="common">Clonal raider ant</name>
    <name type="synonym">Cerapachys biroi</name>
    <dbReference type="NCBI Taxonomy" id="2015173"/>
    <lineage>
        <taxon>Eukaryota</taxon>
        <taxon>Metazoa</taxon>
        <taxon>Ecdysozoa</taxon>
        <taxon>Arthropoda</taxon>
        <taxon>Hexapoda</taxon>
        <taxon>Insecta</taxon>
        <taxon>Pterygota</taxon>
        <taxon>Neoptera</taxon>
        <taxon>Endopterygota</taxon>
        <taxon>Hymenoptera</taxon>
        <taxon>Apocrita</taxon>
        <taxon>Aculeata</taxon>
        <taxon>Formicoidea</taxon>
        <taxon>Formicidae</taxon>
        <taxon>Dorylinae</taxon>
        <taxon>Ooceraea</taxon>
    </lineage>
</organism>
<dbReference type="PROSITE" id="PS50118">
    <property type="entry name" value="HMG_BOX_2"/>
    <property type="match status" value="1"/>
</dbReference>
<dbReference type="PANTHER" id="PTHR10270">
    <property type="entry name" value="SOX TRANSCRIPTION FACTOR"/>
    <property type="match status" value="1"/>
</dbReference>
<feature type="compositionally biased region" description="Low complexity" evidence="5">
    <location>
        <begin position="139"/>
        <end position="176"/>
    </location>
</feature>
<dbReference type="OrthoDB" id="6247875at2759"/>
<evidence type="ECO:0000256" key="5">
    <source>
        <dbReference type="SAM" id="MobiDB-lite"/>
    </source>
</evidence>
<dbReference type="GO" id="GO:0001228">
    <property type="term" value="F:DNA-binding transcription activator activity, RNA polymerase II-specific"/>
    <property type="evidence" value="ECO:0007669"/>
    <property type="project" value="TreeGrafter"/>
</dbReference>
<gene>
    <name evidence="7" type="ORF">DMN91_011307</name>
</gene>
<feature type="region of interest" description="Disordered" evidence="5">
    <location>
        <begin position="107"/>
        <end position="219"/>
    </location>
</feature>
<evidence type="ECO:0000256" key="1">
    <source>
        <dbReference type="ARBA" id="ARBA00004123"/>
    </source>
</evidence>
<dbReference type="EMBL" id="QOIP01000011">
    <property type="protein sequence ID" value="RLU17238.1"/>
    <property type="molecule type" value="Genomic_DNA"/>
</dbReference>
<dbReference type="SMART" id="SM00398">
    <property type="entry name" value="HMG"/>
    <property type="match status" value="1"/>
</dbReference>
<dbReference type="Proteomes" id="UP000279307">
    <property type="component" value="Chromosome 11"/>
</dbReference>